<organism evidence="5 6">
    <name type="scientific">Acer negundo</name>
    <name type="common">Box elder</name>
    <dbReference type="NCBI Taxonomy" id="4023"/>
    <lineage>
        <taxon>Eukaryota</taxon>
        <taxon>Viridiplantae</taxon>
        <taxon>Streptophyta</taxon>
        <taxon>Embryophyta</taxon>
        <taxon>Tracheophyta</taxon>
        <taxon>Spermatophyta</taxon>
        <taxon>Magnoliopsida</taxon>
        <taxon>eudicotyledons</taxon>
        <taxon>Gunneridae</taxon>
        <taxon>Pentapetalae</taxon>
        <taxon>rosids</taxon>
        <taxon>malvids</taxon>
        <taxon>Sapindales</taxon>
        <taxon>Sapindaceae</taxon>
        <taxon>Hippocastanoideae</taxon>
        <taxon>Acereae</taxon>
        <taxon>Acer</taxon>
    </lineage>
</organism>
<name>A0AAD5J2V9_ACENE</name>
<evidence type="ECO:0000313" key="6">
    <source>
        <dbReference type="Proteomes" id="UP001064489"/>
    </source>
</evidence>
<dbReference type="PANTHER" id="PTHR47926">
    <property type="entry name" value="PENTATRICOPEPTIDE REPEAT-CONTAINING PROTEIN"/>
    <property type="match status" value="1"/>
</dbReference>
<feature type="domain" description="DYW" evidence="4">
    <location>
        <begin position="187"/>
        <end position="275"/>
    </location>
</feature>
<dbReference type="GO" id="GO:0003723">
    <property type="term" value="F:RNA binding"/>
    <property type="evidence" value="ECO:0007669"/>
    <property type="project" value="InterPro"/>
</dbReference>
<dbReference type="InterPro" id="IPR032867">
    <property type="entry name" value="DYW_dom"/>
</dbReference>
<keyword evidence="2" id="KW-0677">Repeat</keyword>
<sequence>MYGKCGSMTDAQRIFDYMPDWNMDSWHLMINGYADNGLGDDGLQFFLQMRTLRMKPNEQTFLAVFSACASADAIEEAFIHFESMKNEFEINPSMDHYLGLVGVLGKCGHLYEAKEFIEEKVPLEPTVEIWEALKNYARIHGDVDLEDLAEELMVDLDPSKIQEFRNPTPNKDDEKVKALRQLKEASYVPNTRYVLHDIDQEAKEQYHSERLAIAYGLISTPAWTPLRIIKNLRVCGDCHNAIKIMSRIVGRELSVSDNMQFHHFKDGKCSCGDYWR</sequence>
<dbReference type="Pfam" id="PF01535">
    <property type="entry name" value="PPR"/>
    <property type="match status" value="1"/>
</dbReference>
<accession>A0AAD5J2V9</accession>
<dbReference type="PANTHER" id="PTHR47926:SF353">
    <property type="entry name" value="DYW DOMAIN-CONTAINING PROTEIN"/>
    <property type="match status" value="1"/>
</dbReference>
<gene>
    <name evidence="5" type="ORF">LWI28_027463</name>
</gene>
<keyword evidence="6" id="KW-1185">Reference proteome</keyword>
<dbReference type="PROSITE" id="PS51375">
    <property type="entry name" value="PPR"/>
    <property type="match status" value="1"/>
</dbReference>
<dbReference type="NCBIfam" id="TIGR00756">
    <property type="entry name" value="PPR"/>
    <property type="match status" value="1"/>
</dbReference>
<dbReference type="AlphaFoldDB" id="A0AAD5J2V9"/>
<dbReference type="Gene3D" id="1.25.40.10">
    <property type="entry name" value="Tetratricopeptide repeat domain"/>
    <property type="match status" value="1"/>
</dbReference>
<comment type="caution">
    <text evidence="5">The sequence shown here is derived from an EMBL/GenBank/DDBJ whole genome shotgun (WGS) entry which is preliminary data.</text>
</comment>
<reference evidence="5" key="1">
    <citation type="journal article" date="2022" name="Plant J.">
        <title>Strategies of tolerance reflected in two North American maple genomes.</title>
        <authorList>
            <person name="McEvoy S.L."/>
            <person name="Sezen U.U."/>
            <person name="Trouern-Trend A."/>
            <person name="McMahon S.M."/>
            <person name="Schaberg P.G."/>
            <person name="Yang J."/>
            <person name="Wegrzyn J.L."/>
            <person name="Swenson N.G."/>
        </authorList>
    </citation>
    <scope>NUCLEOTIDE SEQUENCE</scope>
    <source>
        <strain evidence="5">91603</strain>
    </source>
</reference>
<dbReference type="InterPro" id="IPR002885">
    <property type="entry name" value="PPR_rpt"/>
</dbReference>
<evidence type="ECO:0000256" key="1">
    <source>
        <dbReference type="ARBA" id="ARBA00006643"/>
    </source>
</evidence>
<evidence type="ECO:0000313" key="5">
    <source>
        <dbReference type="EMBL" id="KAI9182642.1"/>
    </source>
</evidence>
<evidence type="ECO:0000256" key="2">
    <source>
        <dbReference type="ARBA" id="ARBA00022737"/>
    </source>
</evidence>
<dbReference type="GO" id="GO:0009451">
    <property type="term" value="P:RNA modification"/>
    <property type="evidence" value="ECO:0007669"/>
    <property type="project" value="InterPro"/>
</dbReference>
<dbReference type="Pfam" id="PF14432">
    <property type="entry name" value="DYW_deaminase"/>
    <property type="match status" value="1"/>
</dbReference>
<dbReference type="InterPro" id="IPR046960">
    <property type="entry name" value="PPR_At4g14850-like_plant"/>
</dbReference>
<feature type="repeat" description="PPR" evidence="3">
    <location>
        <begin position="22"/>
        <end position="56"/>
    </location>
</feature>
<protein>
    <recommendedName>
        <fullName evidence="4">DYW domain-containing protein</fullName>
    </recommendedName>
</protein>
<proteinExistence type="inferred from homology"/>
<comment type="similarity">
    <text evidence="1">Belongs to the PPR family. PCMP-H subfamily.</text>
</comment>
<reference evidence="5" key="2">
    <citation type="submission" date="2023-02" db="EMBL/GenBank/DDBJ databases">
        <authorList>
            <person name="Swenson N.G."/>
            <person name="Wegrzyn J.L."/>
            <person name="Mcevoy S.L."/>
        </authorList>
    </citation>
    <scope>NUCLEOTIDE SEQUENCE</scope>
    <source>
        <strain evidence="5">91603</strain>
        <tissue evidence="5">Leaf</tissue>
    </source>
</reference>
<dbReference type="Proteomes" id="UP001064489">
    <property type="component" value="Chromosome 4"/>
</dbReference>
<evidence type="ECO:0000256" key="3">
    <source>
        <dbReference type="PROSITE-ProRule" id="PRU00708"/>
    </source>
</evidence>
<evidence type="ECO:0000259" key="4">
    <source>
        <dbReference type="Pfam" id="PF14432"/>
    </source>
</evidence>
<dbReference type="GO" id="GO:0008270">
    <property type="term" value="F:zinc ion binding"/>
    <property type="evidence" value="ECO:0007669"/>
    <property type="project" value="InterPro"/>
</dbReference>
<dbReference type="EMBL" id="JAJSOW010000101">
    <property type="protein sequence ID" value="KAI9182642.1"/>
    <property type="molecule type" value="Genomic_DNA"/>
</dbReference>
<dbReference type="InterPro" id="IPR011990">
    <property type="entry name" value="TPR-like_helical_dom_sf"/>
</dbReference>